<dbReference type="EMBL" id="LXQA010435302">
    <property type="protein sequence ID" value="MCI51655.1"/>
    <property type="molecule type" value="Genomic_DNA"/>
</dbReference>
<feature type="non-terminal residue" evidence="2">
    <location>
        <position position="49"/>
    </location>
</feature>
<organism evidence="2 3">
    <name type="scientific">Trifolium medium</name>
    <dbReference type="NCBI Taxonomy" id="97028"/>
    <lineage>
        <taxon>Eukaryota</taxon>
        <taxon>Viridiplantae</taxon>
        <taxon>Streptophyta</taxon>
        <taxon>Embryophyta</taxon>
        <taxon>Tracheophyta</taxon>
        <taxon>Spermatophyta</taxon>
        <taxon>Magnoliopsida</taxon>
        <taxon>eudicotyledons</taxon>
        <taxon>Gunneridae</taxon>
        <taxon>Pentapetalae</taxon>
        <taxon>rosids</taxon>
        <taxon>fabids</taxon>
        <taxon>Fabales</taxon>
        <taxon>Fabaceae</taxon>
        <taxon>Papilionoideae</taxon>
        <taxon>50 kb inversion clade</taxon>
        <taxon>NPAAA clade</taxon>
        <taxon>Hologalegina</taxon>
        <taxon>IRL clade</taxon>
        <taxon>Trifolieae</taxon>
        <taxon>Trifolium</taxon>
    </lineage>
</organism>
<keyword evidence="1" id="KW-1133">Transmembrane helix</keyword>
<name>A0A392SUD4_9FABA</name>
<reference evidence="2 3" key="1">
    <citation type="journal article" date="2018" name="Front. Plant Sci.">
        <title>Red Clover (Trifolium pratense) and Zigzag Clover (T. medium) - A Picture of Genomic Similarities and Differences.</title>
        <authorList>
            <person name="Dluhosova J."/>
            <person name="Istvanek J."/>
            <person name="Nedelnik J."/>
            <person name="Repkova J."/>
        </authorList>
    </citation>
    <scope>NUCLEOTIDE SEQUENCE [LARGE SCALE GENOMIC DNA]</scope>
    <source>
        <strain evidence="3">cv. 10/8</strain>
        <tissue evidence="2">Leaf</tissue>
    </source>
</reference>
<evidence type="ECO:0000313" key="2">
    <source>
        <dbReference type="EMBL" id="MCI51655.1"/>
    </source>
</evidence>
<dbReference type="Proteomes" id="UP000265520">
    <property type="component" value="Unassembled WGS sequence"/>
</dbReference>
<evidence type="ECO:0000313" key="3">
    <source>
        <dbReference type="Proteomes" id="UP000265520"/>
    </source>
</evidence>
<evidence type="ECO:0000256" key="1">
    <source>
        <dbReference type="SAM" id="Phobius"/>
    </source>
</evidence>
<protein>
    <submittedName>
        <fullName evidence="2">Uncharacterized protein</fullName>
    </submittedName>
</protein>
<proteinExistence type="predicted"/>
<keyword evidence="1" id="KW-0472">Membrane</keyword>
<sequence length="49" mass="5612">MSSPSSSKERGFATVSWITGVVNRYLLLIVPHRRKDGVVLMRRRKRNGV</sequence>
<keyword evidence="3" id="KW-1185">Reference proteome</keyword>
<accession>A0A392SUD4</accession>
<comment type="caution">
    <text evidence="2">The sequence shown here is derived from an EMBL/GenBank/DDBJ whole genome shotgun (WGS) entry which is preliminary data.</text>
</comment>
<keyword evidence="1" id="KW-0812">Transmembrane</keyword>
<dbReference type="AlphaFoldDB" id="A0A392SUD4"/>
<feature type="transmembrane region" description="Helical" evidence="1">
    <location>
        <begin position="12"/>
        <end position="30"/>
    </location>
</feature>